<dbReference type="InterPro" id="IPR029486">
    <property type="entry name" value="GH97_N"/>
</dbReference>
<dbReference type="Gene3D" id="2.70.98.10">
    <property type="match status" value="1"/>
</dbReference>
<gene>
    <name evidence="5" type="ORF">F3D71_20310</name>
</gene>
<dbReference type="GO" id="GO:0016787">
    <property type="term" value="F:hydrolase activity"/>
    <property type="evidence" value="ECO:0007669"/>
    <property type="project" value="UniProtKB-KW"/>
</dbReference>
<accession>A0A5M5BZI2</accession>
<organism evidence="5 6">
    <name type="scientific">Bacteroides ovatus</name>
    <dbReference type="NCBI Taxonomy" id="28116"/>
    <lineage>
        <taxon>Bacteria</taxon>
        <taxon>Pseudomonadati</taxon>
        <taxon>Bacteroidota</taxon>
        <taxon>Bacteroidia</taxon>
        <taxon>Bacteroidales</taxon>
        <taxon>Bacteroidaceae</taxon>
        <taxon>Bacteroides</taxon>
    </lineage>
</organism>
<dbReference type="AlphaFoldDB" id="A0A5M5BZI2"/>
<dbReference type="EMBL" id="VWLE01000364">
    <property type="protein sequence ID" value="KAA3944334.1"/>
    <property type="molecule type" value="Genomic_DNA"/>
</dbReference>
<dbReference type="GO" id="GO:0030246">
    <property type="term" value="F:carbohydrate binding"/>
    <property type="evidence" value="ECO:0007669"/>
    <property type="project" value="InterPro"/>
</dbReference>
<comment type="cofactor">
    <cofactor evidence="1">
        <name>Ca(2+)</name>
        <dbReference type="ChEBI" id="CHEBI:29108"/>
    </cofactor>
</comment>
<dbReference type="Proteomes" id="UP000323717">
    <property type="component" value="Unassembled WGS sequence"/>
</dbReference>
<evidence type="ECO:0000313" key="5">
    <source>
        <dbReference type="EMBL" id="KAA3944334.1"/>
    </source>
</evidence>
<evidence type="ECO:0000256" key="2">
    <source>
        <dbReference type="ARBA" id="ARBA00011245"/>
    </source>
</evidence>
<protein>
    <submittedName>
        <fullName evidence="5">Glycoside hydrolase family 97 protein</fullName>
    </submittedName>
</protein>
<comment type="subunit">
    <text evidence="2">Monomer.</text>
</comment>
<sequence>MKINYVIGAFLCVLGCYGCSSPKTEVKSPDGHIKMALTVDDNGKPLYNILVDDSLLIENSTLGFTEKNGIDLGGGFQIKNTTFDSKDETWTQPWGENKTNRNHYNEMAVNLVNKDQVELTLRFRVFDDGVGFRYEYNVPAADSLLITDELTTFRFRQDGTSWSIPASAETYELLYAQRPISEVETANTPFTFKTADGVYGSIHEAALYDFSEMTLKQAG</sequence>
<keyword evidence="5" id="KW-0378">Hydrolase</keyword>
<proteinExistence type="predicted"/>
<evidence type="ECO:0000256" key="1">
    <source>
        <dbReference type="ARBA" id="ARBA00001913"/>
    </source>
</evidence>
<evidence type="ECO:0000259" key="4">
    <source>
        <dbReference type="Pfam" id="PF14508"/>
    </source>
</evidence>
<name>A0A5M5BZI2_BACOV</name>
<dbReference type="PANTHER" id="PTHR35803">
    <property type="entry name" value="GLUCAN 1,4-ALPHA-GLUCOSIDASE SUSB-RELATED"/>
    <property type="match status" value="1"/>
</dbReference>
<evidence type="ECO:0000313" key="6">
    <source>
        <dbReference type="Proteomes" id="UP000323717"/>
    </source>
</evidence>
<dbReference type="PANTHER" id="PTHR35803:SF1">
    <property type="entry name" value="GLUCAN 1,4-ALPHA-GLUCOSIDASE SUSB"/>
    <property type="match status" value="1"/>
</dbReference>
<feature type="non-terminal residue" evidence="5">
    <location>
        <position position="219"/>
    </location>
</feature>
<feature type="domain" description="Glycosyl-hydrolase 97 N-terminal" evidence="4">
    <location>
        <begin position="26"/>
        <end position="217"/>
    </location>
</feature>
<dbReference type="InterPro" id="IPR014718">
    <property type="entry name" value="GH-type_carb-bd"/>
</dbReference>
<dbReference type="Pfam" id="PF14508">
    <property type="entry name" value="GH97_N"/>
    <property type="match status" value="1"/>
</dbReference>
<keyword evidence="3" id="KW-0106">Calcium</keyword>
<dbReference type="InterPro" id="IPR052720">
    <property type="entry name" value="Glycosyl_hydrolase_97"/>
</dbReference>
<evidence type="ECO:0000256" key="3">
    <source>
        <dbReference type="ARBA" id="ARBA00022837"/>
    </source>
</evidence>
<reference evidence="5 6" key="1">
    <citation type="journal article" date="2019" name="Nat. Med.">
        <title>A library of human gut bacterial isolates paired with longitudinal multiomics data enables mechanistic microbiome research.</title>
        <authorList>
            <person name="Poyet M."/>
            <person name="Groussin M."/>
            <person name="Gibbons S.M."/>
            <person name="Avila-Pacheco J."/>
            <person name="Jiang X."/>
            <person name="Kearney S.M."/>
            <person name="Perrotta A.R."/>
            <person name="Berdy B."/>
            <person name="Zhao S."/>
            <person name="Lieberman T.D."/>
            <person name="Swanson P.K."/>
            <person name="Smith M."/>
            <person name="Roesemann S."/>
            <person name="Alexander J.E."/>
            <person name="Rich S.A."/>
            <person name="Livny J."/>
            <person name="Vlamakis H."/>
            <person name="Clish C."/>
            <person name="Bullock K."/>
            <person name="Deik A."/>
            <person name="Scott J."/>
            <person name="Pierce K.A."/>
            <person name="Xavier R.J."/>
            <person name="Alm E.J."/>
        </authorList>
    </citation>
    <scope>NUCLEOTIDE SEQUENCE [LARGE SCALE GENOMIC DNA]</scope>
    <source>
        <strain evidence="5 6">BIOML-A163</strain>
    </source>
</reference>
<comment type="caution">
    <text evidence="5">The sequence shown here is derived from an EMBL/GenBank/DDBJ whole genome shotgun (WGS) entry which is preliminary data.</text>
</comment>